<evidence type="ECO:0000313" key="9">
    <source>
        <dbReference type="EMBL" id="KAK1761781.1"/>
    </source>
</evidence>
<keyword evidence="3" id="KW-0813">Transport</keyword>
<feature type="transmembrane region" description="Helical" evidence="7">
    <location>
        <begin position="343"/>
        <end position="364"/>
    </location>
</feature>
<dbReference type="InterPro" id="IPR036259">
    <property type="entry name" value="MFS_trans_sf"/>
</dbReference>
<dbReference type="PROSITE" id="PS00217">
    <property type="entry name" value="SUGAR_TRANSPORT_2"/>
    <property type="match status" value="1"/>
</dbReference>
<keyword evidence="10" id="KW-1185">Reference proteome</keyword>
<accession>A0AAJ0BTJ9</accession>
<comment type="similarity">
    <text evidence="2">Belongs to the major facilitator superfamily. Sugar transporter (TC 2.A.1.1) family.</text>
</comment>
<gene>
    <name evidence="9" type="ORF">QBC33DRAFT_520139</name>
</gene>
<feature type="transmembrane region" description="Helical" evidence="7">
    <location>
        <begin position="447"/>
        <end position="464"/>
    </location>
</feature>
<dbReference type="EMBL" id="MU839051">
    <property type="protein sequence ID" value="KAK1761781.1"/>
    <property type="molecule type" value="Genomic_DNA"/>
</dbReference>
<dbReference type="Proteomes" id="UP001244011">
    <property type="component" value="Unassembled WGS sequence"/>
</dbReference>
<dbReference type="GeneID" id="85309532"/>
<reference evidence="9" key="1">
    <citation type="submission" date="2023-06" db="EMBL/GenBank/DDBJ databases">
        <title>Genome-scale phylogeny and comparative genomics of the fungal order Sordariales.</title>
        <authorList>
            <consortium name="Lawrence Berkeley National Laboratory"/>
            <person name="Hensen N."/>
            <person name="Bonometti L."/>
            <person name="Westerberg I."/>
            <person name="Brannstrom I.O."/>
            <person name="Guillou S."/>
            <person name="Cros-Aarteil S."/>
            <person name="Calhoun S."/>
            <person name="Haridas S."/>
            <person name="Kuo A."/>
            <person name="Mondo S."/>
            <person name="Pangilinan J."/>
            <person name="Riley R."/>
            <person name="Labutti K."/>
            <person name="Andreopoulos B."/>
            <person name="Lipzen A."/>
            <person name="Chen C."/>
            <person name="Yanf M."/>
            <person name="Daum C."/>
            <person name="Ng V."/>
            <person name="Clum A."/>
            <person name="Steindorff A."/>
            <person name="Ohm R."/>
            <person name="Martin F."/>
            <person name="Silar P."/>
            <person name="Natvig D."/>
            <person name="Lalanne C."/>
            <person name="Gautier V."/>
            <person name="Ament-Velasquez S.L."/>
            <person name="Kruys A."/>
            <person name="Hutchinson M.I."/>
            <person name="Powell A.J."/>
            <person name="Barry K."/>
            <person name="Miller A.N."/>
            <person name="Grigoriev I.V."/>
            <person name="Debuchy R."/>
            <person name="Gladieux P."/>
            <person name="Thoren M.H."/>
            <person name="Johannesson H."/>
        </authorList>
    </citation>
    <scope>NUCLEOTIDE SEQUENCE</scope>
    <source>
        <strain evidence="9">8032-3</strain>
    </source>
</reference>
<dbReference type="InterPro" id="IPR050360">
    <property type="entry name" value="MFS_Sugar_Transporters"/>
</dbReference>
<keyword evidence="5 7" id="KW-1133">Transmembrane helix</keyword>
<comment type="caution">
    <text evidence="9">The sequence shown here is derived from an EMBL/GenBank/DDBJ whole genome shotgun (WGS) entry which is preliminary data.</text>
</comment>
<dbReference type="GO" id="GO:0005351">
    <property type="term" value="F:carbohydrate:proton symporter activity"/>
    <property type="evidence" value="ECO:0007669"/>
    <property type="project" value="TreeGrafter"/>
</dbReference>
<evidence type="ECO:0000256" key="1">
    <source>
        <dbReference type="ARBA" id="ARBA00004141"/>
    </source>
</evidence>
<evidence type="ECO:0000256" key="2">
    <source>
        <dbReference type="ARBA" id="ARBA00010992"/>
    </source>
</evidence>
<evidence type="ECO:0000259" key="8">
    <source>
        <dbReference type="PROSITE" id="PS50850"/>
    </source>
</evidence>
<keyword evidence="6 7" id="KW-0472">Membrane</keyword>
<proteinExistence type="inferred from homology"/>
<dbReference type="InterPro" id="IPR005828">
    <property type="entry name" value="MFS_sugar_transport-like"/>
</dbReference>
<comment type="subcellular location">
    <subcellularLocation>
        <location evidence="1">Membrane</location>
        <topology evidence="1">Multi-pass membrane protein</topology>
    </subcellularLocation>
</comment>
<evidence type="ECO:0000256" key="5">
    <source>
        <dbReference type="ARBA" id="ARBA00022989"/>
    </source>
</evidence>
<dbReference type="FunFam" id="1.20.1250.20:FF:000078">
    <property type="entry name" value="MFS maltose transporter, putative"/>
    <property type="match status" value="1"/>
</dbReference>
<dbReference type="RefSeq" id="XP_060277994.1">
    <property type="nucleotide sequence ID" value="XM_060426345.1"/>
</dbReference>
<feature type="transmembrane region" description="Helical" evidence="7">
    <location>
        <begin position="418"/>
        <end position="435"/>
    </location>
</feature>
<dbReference type="AlphaFoldDB" id="A0AAJ0BTJ9"/>
<feature type="transmembrane region" description="Helical" evidence="7">
    <location>
        <begin position="376"/>
        <end position="398"/>
    </location>
</feature>
<evidence type="ECO:0000313" key="10">
    <source>
        <dbReference type="Proteomes" id="UP001244011"/>
    </source>
</evidence>
<dbReference type="PANTHER" id="PTHR48022">
    <property type="entry name" value="PLASTIDIC GLUCOSE TRANSPORTER 4"/>
    <property type="match status" value="1"/>
</dbReference>
<evidence type="ECO:0000256" key="7">
    <source>
        <dbReference type="SAM" id="Phobius"/>
    </source>
</evidence>
<dbReference type="InterPro" id="IPR003663">
    <property type="entry name" value="Sugar/inositol_transpt"/>
</dbReference>
<feature type="domain" description="Major facilitator superfamily (MFS) profile" evidence="8">
    <location>
        <begin position="23"/>
        <end position="468"/>
    </location>
</feature>
<evidence type="ECO:0000256" key="6">
    <source>
        <dbReference type="ARBA" id="ARBA00023136"/>
    </source>
</evidence>
<dbReference type="PRINTS" id="PR00171">
    <property type="entry name" value="SUGRTRNSPORT"/>
</dbReference>
<sequence length="519" mass="56335">MASQVSIKAQLRSIWSEKRVVGICLFIALAQFQYGYDSAAVSGFQSMPGFLAVFGYADPLNPIGYNISTKVQTLIQSLINLGALTACFVIFKFGSFISPRTGLWLASAVSVVSVAVQMGSVHVGALYVGRLLLGFSNGFYSTYAAIYMGESAPAYLRGPVIGMVVLQISLGALIGILVDNYTKVHLGRIAYQIPLAVMLAIPVMMSTGLLFLPETPRYYISKGQDDKAAAAIRKLRGVTDAAQLSEDVAIMKAAWLAETETHASVLLLDAFRGTDLRRTLLSVAAGVGQTATGMIFISAFSVYFFVQARIGNPFVWVMVSLGIALTGNMLSFPALRFFDRRHLLVGASVVNSAVMFGMAIVYTVSTVGSPGASKALVGLSMVFPWVYGLGQGPVLWALQTEMPSQRLRSHTVGLSQGANFVFAWLSSYCTPYFINPESLNWGPKYCYIWGAGNFILAVFVFFFVPETRGRGLEQLDELFEKKVPAWKFAGYVTDLQQADADGYVGGKDMKEDTEASHRE</sequence>
<feature type="transmembrane region" description="Helical" evidence="7">
    <location>
        <begin position="74"/>
        <end position="91"/>
    </location>
</feature>
<feature type="transmembrane region" description="Helical" evidence="7">
    <location>
        <begin position="190"/>
        <end position="212"/>
    </location>
</feature>
<dbReference type="GO" id="GO:0016020">
    <property type="term" value="C:membrane"/>
    <property type="evidence" value="ECO:0007669"/>
    <property type="project" value="UniProtKB-SubCell"/>
</dbReference>
<dbReference type="PANTHER" id="PTHR48022:SF10">
    <property type="entry name" value="MAJOR FACILITATOR SUPERFAMILY (MFS) PROFILE DOMAIN-CONTAINING PROTEIN"/>
    <property type="match status" value="1"/>
</dbReference>
<name>A0AAJ0BTJ9_9PEZI</name>
<evidence type="ECO:0000256" key="4">
    <source>
        <dbReference type="ARBA" id="ARBA00022692"/>
    </source>
</evidence>
<protein>
    <submittedName>
        <fullName evidence="9">General substrate transporter</fullName>
    </submittedName>
</protein>
<feature type="transmembrane region" description="Helical" evidence="7">
    <location>
        <begin position="160"/>
        <end position="178"/>
    </location>
</feature>
<dbReference type="InterPro" id="IPR020846">
    <property type="entry name" value="MFS_dom"/>
</dbReference>
<dbReference type="Gene3D" id="1.20.1250.20">
    <property type="entry name" value="MFS general substrate transporter like domains"/>
    <property type="match status" value="1"/>
</dbReference>
<feature type="transmembrane region" description="Helical" evidence="7">
    <location>
        <begin position="280"/>
        <end position="304"/>
    </location>
</feature>
<dbReference type="Pfam" id="PF00083">
    <property type="entry name" value="Sugar_tr"/>
    <property type="match status" value="1"/>
</dbReference>
<feature type="transmembrane region" description="Helical" evidence="7">
    <location>
        <begin position="127"/>
        <end position="148"/>
    </location>
</feature>
<dbReference type="SUPFAM" id="SSF103473">
    <property type="entry name" value="MFS general substrate transporter"/>
    <property type="match status" value="1"/>
</dbReference>
<feature type="transmembrane region" description="Helical" evidence="7">
    <location>
        <begin position="103"/>
        <end position="121"/>
    </location>
</feature>
<feature type="transmembrane region" description="Helical" evidence="7">
    <location>
        <begin position="310"/>
        <end position="331"/>
    </location>
</feature>
<dbReference type="InterPro" id="IPR005829">
    <property type="entry name" value="Sugar_transporter_CS"/>
</dbReference>
<feature type="transmembrane region" description="Helical" evidence="7">
    <location>
        <begin position="20"/>
        <end position="36"/>
    </location>
</feature>
<dbReference type="PROSITE" id="PS50850">
    <property type="entry name" value="MFS"/>
    <property type="match status" value="1"/>
</dbReference>
<organism evidence="9 10">
    <name type="scientific">Phialemonium atrogriseum</name>
    <dbReference type="NCBI Taxonomy" id="1093897"/>
    <lineage>
        <taxon>Eukaryota</taxon>
        <taxon>Fungi</taxon>
        <taxon>Dikarya</taxon>
        <taxon>Ascomycota</taxon>
        <taxon>Pezizomycotina</taxon>
        <taxon>Sordariomycetes</taxon>
        <taxon>Sordariomycetidae</taxon>
        <taxon>Cephalothecales</taxon>
        <taxon>Cephalothecaceae</taxon>
        <taxon>Phialemonium</taxon>
    </lineage>
</organism>
<evidence type="ECO:0000256" key="3">
    <source>
        <dbReference type="ARBA" id="ARBA00022448"/>
    </source>
</evidence>
<keyword evidence="4 7" id="KW-0812">Transmembrane</keyword>